<protein>
    <submittedName>
        <fullName evidence="2">Uncharacterized protein</fullName>
    </submittedName>
</protein>
<keyword evidence="3" id="KW-1185">Reference proteome</keyword>
<accession>A0A843X959</accession>
<comment type="caution">
    <text evidence="2">The sequence shown here is derived from an EMBL/GenBank/DDBJ whole genome shotgun (WGS) entry which is preliminary data.</text>
</comment>
<name>A0A843X959_COLES</name>
<organism evidence="2 3">
    <name type="scientific">Colocasia esculenta</name>
    <name type="common">Wild taro</name>
    <name type="synonym">Arum esculentum</name>
    <dbReference type="NCBI Taxonomy" id="4460"/>
    <lineage>
        <taxon>Eukaryota</taxon>
        <taxon>Viridiplantae</taxon>
        <taxon>Streptophyta</taxon>
        <taxon>Embryophyta</taxon>
        <taxon>Tracheophyta</taxon>
        <taxon>Spermatophyta</taxon>
        <taxon>Magnoliopsida</taxon>
        <taxon>Liliopsida</taxon>
        <taxon>Araceae</taxon>
        <taxon>Aroideae</taxon>
        <taxon>Colocasieae</taxon>
        <taxon>Colocasia</taxon>
    </lineage>
</organism>
<dbReference type="PANTHER" id="PTHR37258:SF1">
    <property type="entry name" value="FANTOM PROTEIN"/>
    <property type="match status" value="1"/>
</dbReference>
<dbReference type="Proteomes" id="UP000652761">
    <property type="component" value="Unassembled WGS sequence"/>
</dbReference>
<feature type="compositionally biased region" description="Pro residues" evidence="1">
    <location>
        <begin position="48"/>
        <end position="60"/>
    </location>
</feature>
<sequence length="347" mass="37675">MACPATTVDSAPTWLDRLRTSKGFPPHHAGLDLDHFLLLPNPDSNTSPPLPRPADPPLRPPQQLQRHREAAAGPGGEGKKWFDIMSSALAELFHMGDTRQLRAARALKKKTCRKQPNPQICVVSAPASNSGSCPAGERGASGGGGGLQALSPPSAENSTAGAKKWPEDRTKARRKRAHCRSAADSSDTLTYSRTEVTVIDTSSPSWKSQKIIFRKGLVWKVRDRKAWNVCRKKRKLGVAKRLASEKEQEELPLAGKKEALGKEHLTSSNEGTVPKIISQASCQRLLSFLSLSSLQAGDSISCPTSASKNTMLDIVAPSLYELLYLAACFLQKEEGKGLWSYAVSPKY</sequence>
<gene>
    <name evidence="2" type="ORF">Taro_048789</name>
</gene>
<evidence type="ECO:0000313" key="2">
    <source>
        <dbReference type="EMBL" id="MQM15837.1"/>
    </source>
</evidence>
<evidence type="ECO:0000313" key="3">
    <source>
        <dbReference type="Proteomes" id="UP000652761"/>
    </source>
</evidence>
<dbReference type="EMBL" id="NMUH01006703">
    <property type="protein sequence ID" value="MQM15837.1"/>
    <property type="molecule type" value="Genomic_DNA"/>
</dbReference>
<dbReference type="AlphaFoldDB" id="A0A843X959"/>
<evidence type="ECO:0000256" key="1">
    <source>
        <dbReference type="SAM" id="MobiDB-lite"/>
    </source>
</evidence>
<feature type="region of interest" description="Disordered" evidence="1">
    <location>
        <begin position="39"/>
        <end position="79"/>
    </location>
</feature>
<dbReference type="PANTHER" id="PTHR37258">
    <property type="entry name" value="FANTOM PROTEIN"/>
    <property type="match status" value="1"/>
</dbReference>
<dbReference type="OrthoDB" id="684590at2759"/>
<feature type="region of interest" description="Disordered" evidence="1">
    <location>
        <begin position="126"/>
        <end position="184"/>
    </location>
</feature>
<reference evidence="2" key="1">
    <citation type="submission" date="2017-07" db="EMBL/GenBank/DDBJ databases">
        <title>Taro Niue Genome Assembly and Annotation.</title>
        <authorList>
            <person name="Atibalentja N."/>
            <person name="Keating K."/>
            <person name="Fields C.J."/>
        </authorList>
    </citation>
    <scope>NUCLEOTIDE SEQUENCE</scope>
    <source>
        <strain evidence="2">Niue_2</strain>
        <tissue evidence="2">Leaf</tissue>
    </source>
</reference>
<proteinExistence type="predicted"/>